<dbReference type="Proteomes" id="UP000828390">
    <property type="component" value="Unassembled WGS sequence"/>
</dbReference>
<accession>A0A9D4DFV5</accession>
<gene>
    <name evidence="1" type="ORF">DPMN_182210</name>
</gene>
<name>A0A9D4DFV5_DREPO</name>
<reference evidence="1" key="2">
    <citation type="submission" date="2020-11" db="EMBL/GenBank/DDBJ databases">
        <authorList>
            <person name="McCartney M.A."/>
            <person name="Auch B."/>
            <person name="Kono T."/>
            <person name="Mallez S."/>
            <person name="Becker A."/>
            <person name="Gohl D.M."/>
            <person name="Silverstein K.A.T."/>
            <person name="Koren S."/>
            <person name="Bechman K.B."/>
            <person name="Herman A."/>
            <person name="Abrahante J.E."/>
            <person name="Garbe J."/>
        </authorList>
    </citation>
    <scope>NUCLEOTIDE SEQUENCE</scope>
    <source>
        <strain evidence="1">Duluth1</strain>
        <tissue evidence="1">Whole animal</tissue>
    </source>
</reference>
<keyword evidence="2" id="KW-1185">Reference proteome</keyword>
<proteinExistence type="predicted"/>
<organism evidence="1 2">
    <name type="scientific">Dreissena polymorpha</name>
    <name type="common">Zebra mussel</name>
    <name type="synonym">Mytilus polymorpha</name>
    <dbReference type="NCBI Taxonomy" id="45954"/>
    <lineage>
        <taxon>Eukaryota</taxon>
        <taxon>Metazoa</taxon>
        <taxon>Spiralia</taxon>
        <taxon>Lophotrochozoa</taxon>
        <taxon>Mollusca</taxon>
        <taxon>Bivalvia</taxon>
        <taxon>Autobranchia</taxon>
        <taxon>Heteroconchia</taxon>
        <taxon>Euheterodonta</taxon>
        <taxon>Imparidentia</taxon>
        <taxon>Neoheterodontei</taxon>
        <taxon>Myida</taxon>
        <taxon>Dreissenoidea</taxon>
        <taxon>Dreissenidae</taxon>
        <taxon>Dreissena</taxon>
    </lineage>
</organism>
<protein>
    <submittedName>
        <fullName evidence="1">Uncharacterized protein</fullName>
    </submittedName>
</protein>
<comment type="caution">
    <text evidence="1">The sequence shown here is derived from an EMBL/GenBank/DDBJ whole genome shotgun (WGS) entry which is preliminary data.</text>
</comment>
<reference evidence="1" key="1">
    <citation type="journal article" date="2019" name="bioRxiv">
        <title>The Genome of the Zebra Mussel, Dreissena polymorpha: A Resource for Invasive Species Research.</title>
        <authorList>
            <person name="McCartney M.A."/>
            <person name="Auch B."/>
            <person name="Kono T."/>
            <person name="Mallez S."/>
            <person name="Zhang Y."/>
            <person name="Obille A."/>
            <person name="Becker A."/>
            <person name="Abrahante J.E."/>
            <person name="Garbe J."/>
            <person name="Badalamenti J.P."/>
            <person name="Herman A."/>
            <person name="Mangelson H."/>
            <person name="Liachko I."/>
            <person name="Sullivan S."/>
            <person name="Sone E.D."/>
            <person name="Koren S."/>
            <person name="Silverstein K.A.T."/>
            <person name="Beckman K.B."/>
            <person name="Gohl D.M."/>
        </authorList>
    </citation>
    <scope>NUCLEOTIDE SEQUENCE</scope>
    <source>
        <strain evidence="1">Duluth1</strain>
        <tissue evidence="1">Whole animal</tissue>
    </source>
</reference>
<evidence type="ECO:0000313" key="2">
    <source>
        <dbReference type="Proteomes" id="UP000828390"/>
    </source>
</evidence>
<dbReference type="AlphaFoldDB" id="A0A9D4DFV5"/>
<evidence type="ECO:0000313" key="1">
    <source>
        <dbReference type="EMBL" id="KAH3747780.1"/>
    </source>
</evidence>
<dbReference type="EMBL" id="JAIWYP010000010">
    <property type="protein sequence ID" value="KAH3747780.1"/>
    <property type="molecule type" value="Genomic_DNA"/>
</dbReference>
<sequence>MSLDKGSSRLSMRSTITAPQSHYYQVLRQVFFEEPHIEGRRPDPYLAIGMDPLVWTFNPSHYPAFKLPGLHLNRLLIAY</sequence>